<dbReference type="GO" id="GO:0030427">
    <property type="term" value="C:site of polarized growth"/>
    <property type="evidence" value="ECO:0007669"/>
    <property type="project" value="UniProtKB-ARBA"/>
</dbReference>
<gene>
    <name evidence="8" type="ORF">B9Z19DRAFT_1125670</name>
</gene>
<dbReference type="InterPro" id="IPR051228">
    <property type="entry name" value="NADPH_Oxidase/PX-Domain"/>
</dbReference>
<dbReference type="FunFam" id="3.30.1520.10:FF:000041">
    <property type="entry name" value="Protein kinase activator Bem1"/>
    <property type="match status" value="1"/>
</dbReference>
<dbReference type="InterPro" id="IPR036871">
    <property type="entry name" value="PX_dom_sf"/>
</dbReference>
<dbReference type="InterPro" id="IPR000270">
    <property type="entry name" value="PB1_dom"/>
</dbReference>
<organism evidence="8 9">
    <name type="scientific">Tuber borchii</name>
    <name type="common">White truffle</name>
    <dbReference type="NCBI Taxonomy" id="42251"/>
    <lineage>
        <taxon>Eukaryota</taxon>
        <taxon>Fungi</taxon>
        <taxon>Dikarya</taxon>
        <taxon>Ascomycota</taxon>
        <taxon>Pezizomycotina</taxon>
        <taxon>Pezizomycetes</taxon>
        <taxon>Pezizales</taxon>
        <taxon>Tuberaceae</taxon>
        <taxon>Tuber</taxon>
    </lineage>
</organism>
<evidence type="ECO:0000259" key="5">
    <source>
        <dbReference type="PROSITE" id="PS50002"/>
    </source>
</evidence>
<feature type="compositionally biased region" description="Polar residues" evidence="4">
    <location>
        <begin position="318"/>
        <end position="337"/>
    </location>
</feature>
<dbReference type="InterPro" id="IPR053793">
    <property type="entry name" value="PB1-like"/>
</dbReference>
<feature type="compositionally biased region" description="Polar residues" evidence="4">
    <location>
        <begin position="569"/>
        <end position="586"/>
    </location>
</feature>
<dbReference type="Gene3D" id="3.30.1520.10">
    <property type="entry name" value="Phox-like domain"/>
    <property type="match status" value="1"/>
</dbReference>
<feature type="region of interest" description="Disordered" evidence="4">
    <location>
        <begin position="472"/>
        <end position="586"/>
    </location>
</feature>
<feature type="domain" description="PX" evidence="6">
    <location>
        <begin position="355"/>
        <end position="475"/>
    </location>
</feature>
<dbReference type="STRING" id="42251.A0A2T6ZU92"/>
<dbReference type="InterPro" id="IPR036028">
    <property type="entry name" value="SH3-like_dom_sf"/>
</dbReference>
<dbReference type="GO" id="GO:1902494">
    <property type="term" value="C:catalytic complex"/>
    <property type="evidence" value="ECO:0007669"/>
    <property type="project" value="UniProtKB-ARBA"/>
</dbReference>
<dbReference type="OrthoDB" id="548867at2759"/>
<protein>
    <recommendedName>
        <fullName evidence="10">SH3 domain-containing protein</fullName>
    </recommendedName>
</protein>
<dbReference type="SMART" id="SM00312">
    <property type="entry name" value="PX"/>
    <property type="match status" value="1"/>
</dbReference>
<dbReference type="Gene3D" id="3.10.20.90">
    <property type="entry name" value="Phosphatidylinositol 3-kinase Catalytic Subunit, Chain A, domain 1"/>
    <property type="match status" value="1"/>
</dbReference>
<feature type="domain" description="SH3" evidence="5">
    <location>
        <begin position="204"/>
        <end position="266"/>
    </location>
</feature>
<dbReference type="CDD" id="cd11879">
    <property type="entry name" value="SH3_Bem1p_2"/>
    <property type="match status" value="1"/>
</dbReference>
<feature type="domain" description="PB1" evidence="7">
    <location>
        <begin position="588"/>
        <end position="663"/>
    </location>
</feature>
<accession>A0A2T6ZU92</accession>
<dbReference type="GO" id="GO:0035091">
    <property type="term" value="F:phosphatidylinositol binding"/>
    <property type="evidence" value="ECO:0007669"/>
    <property type="project" value="InterPro"/>
</dbReference>
<evidence type="ECO:0000256" key="4">
    <source>
        <dbReference type="SAM" id="MobiDB-lite"/>
    </source>
</evidence>
<feature type="domain" description="SH3" evidence="5">
    <location>
        <begin position="88"/>
        <end position="150"/>
    </location>
</feature>
<evidence type="ECO:0000259" key="7">
    <source>
        <dbReference type="PROSITE" id="PS51745"/>
    </source>
</evidence>
<dbReference type="InterPro" id="IPR035550">
    <property type="entry name" value="Bem1/Scd2_PX"/>
</dbReference>
<dbReference type="CDD" id="cd05992">
    <property type="entry name" value="PB1"/>
    <property type="match status" value="1"/>
</dbReference>
<proteinExistence type="predicted"/>
<dbReference type="SMART" id="SM00326">
    <property type="entry name" value="SH3"/>
    <property type="match status" value="2"/>
</dbReference>
<feature type="compositionally biased region" description="Basic and acidic residues" evidence="4">
    <location>
        <begin position="13"/>
        <end position="22"/>
    </location>
</feature>
<reference evidence="8 9" key="1">
    <citation type="submission" date="2017-04" db="EMBL/GenBank/DDBJ databases">
        <title>Draft genome sequence of Tuber borchii Vittad., a whitish edible truffle.</title>
        <authorList>
            <consortium name="DOE Joint Genome Institute"/>
            <person name="Murat C."/>
            <person name="Kuo A."/>
            <person name="Barry K.W."/>
            <person name="Clum A."/>
            <person name="Dockter R.B."/>
            <person name="Fauchery L."/>
            <person name="Iotti M."/>
            <person name="Kohler A."/>
            <person name="Labutti K."/>
            <person name="Lindquist E.A."/>
            <person name="Lipzen A."/>
            <person name="Ohm R.A."/>
            <person name="Wang M."/>
            <person name="Grigoriev I.V."/>
            <person name="Zambonelli A."/>
            <person name="Martin F.M."/>
        </authorList>
    </citation>
    <scope>NUCLEOTIDE SEQUENCE [LARGE SCALE GENOMIC DNA]</scope>
    <source>
        <strain evidence="8 9">Tbo3840</strain>
    </source>
</reference>
<keyword evidence="2" id="KW-0677">Repeat</keyword>
<dbReference type="PROSITE" id="PS50002">
    <property type="entry name" value="SH3"/>
    <property type="match status" value="2"/>
</dbReference>
<dbReference type="PROSITE" id="PS51745">
    <property type="entry name" value="PB1"/>
    <property type="match status" value="1"/>
</dbReference>
<dbReference type="Gene3D" id="2.30.30.40">
    <property type="entry name" value="SH3 Domains"/>
    <property type="match status" value="2"/>
</dbReference>
<evidence type="ECO:0000313" key="9">
    <source>
        <dbReference type="Proteomes" id="UP000244722"/>
    </source>
</evidence>
<feature type="region of interest" description="Disordered" evidence="4">
    <location>
        <begin position="150"/>
        <end position="203"/>
    </location>
</feature>
<dbReference type="Proteomes" id="UP000244722">
    <property type="component" value="Unassembled WGS sequence"/>
</dbReference>
<dbReference type="PANTHER" id="PTHR15706:SF2">
    <property type="entry name" value="SH3 AND PX DOMAIN-CONTAINING PROTEIN 2A"/>
    <property type="match status" value="1"/>
</dbReference>
<sequence>MMKVGRSLSQLVDNKRTRESKTRSVGGRGGAQAYREKSFFSFEIQGIRKSLKGDKTDTFSGPKASHLSITPKPAITIQPPKKVGPSSQYYRVIRALFDYTAASDQELSFSKGDFFHVIGREDDPEWYEACNPASNARGLVPATYFQTLGKSGRGSQDSAASGASDILRTDSGYSDRGATAGSQERVTSSGTDRPRAMSTSGKSGSPLYGVVQYDFAAERADELEAKAGEAIIVVAQSDKDWFVAKPIGRLGGPGLIPVDFIEIRDMVTGQIVEDTQAAIARAGVPKVEEWKRMAAEYKNSSISLGRFDFDAPTAQAQGQMQNMSISDSQNRHTLQGHSNGGPPDQYRHSGSSSQGQYLAPVVASVESYSFENGRYWYALNATMEDGRSWILCRFYEDFYDFQISLLDEFKEEAGHTGQPRSLPYMPGPVTYVTDTISAARRTSLDEYIKKLLGMPTNISRSKLIKQLFAPRPGDVETTGYRQSQVSLHDNRRSTASQQSSDSSREPSRQSSQHNLDGTNGGNGYPGLSAPPPRSSGQQPRMGGSNGISQAQQVHIRSASDLQPPRMLRQDSSMSSATQGSNSSQPGQFMKVKITYSDDLIAIRLPKDVSYVQLQEKLQERLRADISSVRYKDEPSGTYVELLSDNDLAIALSRNPKLWLHVQS</sequence>
<keyword evidence="9" id="KW-1185">Reference proteome</keyword>
<evidence type="ECO:0000256" key="3">
    <source>
        <dbReference type="PROSITE-ProRule" id="PRU00192"/>
    </source>
</evidence>
<dbReference type="GO" id="GO:0060090">
    <property type="term" value="F:molecular adaptor activity"/>
    <property type="evidence" value="ECO:0007669"/>
    <property type="project" value="UniProtKB-ARBA"/>
</dbReference>
<dbReference type="SUPFAM" id="SSF54277">
    <property type="entry name" value="CAD &amp; PB1 domains"/>
    <property type="match status" value="1"/>
</dbReference>
<dbReference type="Pfam" id="PF00564">
    <property type="entry name" value="PB1"/>
    <property type="match status" value="1"/>
</dbReference>
<dbReference type="Pfam" id="PF00787">
    <property type="entry name" value="PX"/>
    <property type="match status" value="1"/>
</dbReference>
<dbReference type="PRINTS" id="PR00452">
    <property type="entry name" value="SH3DOMAIN"/>
</dbReference>
<dbReference type="SUPFAM" id="SSF50044">
    <property type="entry name" value="SH3-domain"/>
    <property type="match status" value="2"/>
</dbReference>
<evidence type="ECO:0000256" key="1">
    <source>
        <dbReference type="ARBA" id="ARBA00022443"/>
    </source>
</evidence>
<comment type="caution">
    <text evidence="8">The sequence shown here is derived from an EMBL/GenBank/DDBJ whole genome shotgun (WGS) entry which is preliminary data.</text>
</comment>
<evidence type="ECO:0000259" key="6">
    <source>
        <dbReference type="PROSITE" id="PS50195"/>
    </source>
</evidence>
<dbReference type="SMART" id="SM00666">
    <property type="entry name" value="PB1"/>
    <property type="match status" value="1"/>
</dbReference>
<dbReference type="FunFam" id="2.30.30.40:FF:000093">
    <property type="entry name" value="Protein kinase activator Bem1"/>
    <property type="match status" value="1"/>
</dbReference>
<dbReference type="CDD" id="cd11878">
    <property type="entry name" value="SH3_Bem1p_1"/>
    <property type="match status" value="1"/>
</dbReference>
<feature type="compositionally biased region" description="Polar residues" evidence="4">
    <location>
        <begin position="180"/>
        <end position="203"/>
    </location>
</feature>
<dbReference type="GO" id="GO:0005938">
    <property type="term" value="C:cell cortex"/>
    <property type="evidence" value="ECO:0007669"/>
    <property type="project" value="UniProtKB-ARBA"/>
</dbReference>
<dbReference type="Pfam" id="PF00018">
    <property type="entry name" value="SH3_1"/>
    <property type="match status" value="2"/>
</dbReference>
<dbReference type="InterPro" id="IPR035549">
    <property type="entry name" value="Bem1/Scd2_SH3_2"/>
</dbReference>
<dbReference type="InterPro" id="IPR001452">
    <property type="entry name" value="SH3_domain"/>
</dbReference>
<feature type="compositionally biased region" description="Low complexity" evidence="4">
    <location>
        <begin position="153"/>
        <end position="164"/>
    </location>
</feature>
<dbReference type="InterPro" id="IPR001683">
    <property type="entry name" value="PX_dom"/>
</dbReference>
<keyword evidence="1 3" id="KW-0728">SH3 domain</keyword>
<dbReference type="PROSITE" id="PS50195">
    <property type="entry name" value="PX"/>
    <property type="match status" value="1"/>
</dbReference>
<evidence type="ECO:0008006" key="10">
    <source>
        <dbReference type="Google" id="ProtNLM"/>
    </source>
</evidence>
<feature type="region of interest" description="Disordered" evidence="4">
    <location>
        <begin position="318"/>
        <end position="353"/>
    </location>
</feature>
<dbReference type="GO" id="GO:0051130">
    <property type="term" value="P:positive regulation of cellular component organization"/>
    <property type="evidence" value="ECO:0007669"/>
    <property type="project" value="UniProtKB-ARBA"/>
</dbReference>
<dbReference type="SUPFAM" id="SSF64268">
    <property type="entry name" value="PX domain"/>
    <property type="match status" value="1"/>
</dbReference>
<dbReference type="AlphaFoldDB" id="A0A2T6ZU92"/>
<dbReference type="PANTHER" id="PTHR15706">
    <property type="entry name" value="SH3 MULTIPLE DOMAIN"/>
    <property type="match status" value="1"/>
</dbReference>
<dbReference type="InterPro" id="IPR035548">
    <property type="entry name" value="Bem1/Scd2_SH3_1"/>
</dbReference>
<name>A0A2T6ZU92_TUBBO</name>
<dbReference type="EMBL" id="NESQ01000100">
    <property type="protein sequence ID" value="PUU79059.1"/>
    <property type="molecule type" value="Genomic_DNA"/>
</dbReference>
<evidence type="ECO:0000256" key="2">
    <source>
        <dbReference type="ARBA" id="ARBA00022737"/>
    </source>
</evidence>
<dbReference type="CDD" id="cd06890">
    <property type="entry name" value="PX_Bem1p"/>
    <property type="match status" value="1"/>
</dbReference>
<evidence type="ECO:0000313" key="8">
    <source>
        <dbReference type="EMBL" id="PUU79059.1"/>
    </source>
</evidence>
<feature type="region of interest" description="Disordered" evidence="4">
    <location>
        <begin position="1"/>
        <end position="30"/>
    </location>
</feature>